<dbReference type="OrthoDB" id="2129491at2759"/>
<name>A0A834TEH7_9FABA</name>
<gene>
    <name evidence="3" type="ORF">G2W53_025730</name>
</gene>
<evidence type="ECO:0000259" key="2">
    <source>
        <dbReference type="Pfam" id="PF22725"/>
    </source>
</evidence>
<dbReference type="AlphaFoldDB" id="A0A834TEH7"/>
<dbReference type="PANTHER" id="PTHR46368:SF14">
    <property type="entry name" value="OXIDOREDUCTASE FAMILY, NAD-BINDING ROSSMANN FOLD PROTEIN"/>
    <property type="match status" value="1"/>
</dbReference>
<comment type="caution">
    <text evidence="3">The sequence shown here is derived from an EMBL/GenBank/DDBJ whole genome shotgun (WGS) entry which is preliminary data.</text>
</comment>
<dbReference type="PANTHER" id="PTHR46368">
    <property type="match status" value="1"/>
</dbReference>
<evidence type="ECO:0000256" key="1">
    <source>
        <dbReference type="ARBA" id="ARBA00010928"/>
    </source>
</evidence>
<dbReference type="Gene3D" id="3.30.360.10">
    <property type="entry name" value="Dihydrodipicolinate Reductase, domain 2"/>
    <property type="match status" value="1"/>
</dbReference>
<evidence type="ECO:0000313" key="3">
    <source>
        <dbReference type="EMBL" id="KAF7820275.1"/>
    </source>
</evidence>
<dbReference type="SUPFAM" id="SSF55347">
    <property type="entry name" value="Glyceraldehyde-3-phosphate dehydrogenase-like, C-terminal domain"/>
    <property type="match status" value="1"/>
</dbReference>
<dbReference type="Proteomes" id="UP000634136">
    <property type="component" value="Unassembled WGS sequence"/>
</dbReference>
<keyword evidence="4" id="KW-1185">Reference proteome</keyword>
<reference evidence="3" key="1">
    <citation type="submission" date="2020-09" db="EMBL/GenBank/DDBJ databases">
        <title>Genome-Enabled Discovery of Anthraquinone Biosynthesis in Senna tora.</title>
        <authorList>
            <person name="Kang S.-H."/>
            <person name="Pandey R.P."/>
            <person name="Lee C.-M."/>
            <person name="Sim J.-S."/>
            <person name="Jeong J.-T."/>
            <person name="Choi B.-S."/>
            <person name="Jung M."/>
            <person name="Ginzburg D."/>
            <person name="Zhao K."/>
            <person name="Won S.Y."/>
            <person name="Oh T.-J."/>
            <person name="Yu Y."/>
            <person name="Kim N.-H."/>
            <person name="Lee O.R."/>
            <person name="Lee T.-H."/>
            <person name="Bashyal P."/>
            <person name="Kim T.-S."/>
            <person name="Lee W.-H."/>
            <person name="Kawkins C."/>
            <person name="Kim C.-K."/>
            <person name="Kim J.S."/>
            <person name="Ahn B.O."/>
            <person name="Rhee S.Y."/>
            <person name="Sohng J.K."/>
        </authorList>
    </citation>
    <scope>NUCLEOTIDE SEQUENCE</scope>
    <source>
        <tissue evidence="3">Leaf</tissue>
    </source>
</reference>
<feature type="domain" description="GFO/IDH/MocA-like oxidoreductase" evidence="2">
    <location>
        <begin position="10"/>
        <end position="103"/>
    </location>
</feature>
<dbReference type="InterPro" id="IPR055170">
    <property type="entry name" value="GFO_IDH_MocA-like_dom"/>
</dbReference>
<comment type="similarity">
    <text evidence="1">Belongs to the Gfo/Idh/MocA family.</text>
</comment>
<accession>A0A834TEH7</accession>
<proteinExistence type="inferred from homology"/>
<dbReference type="EMBL" id="JAAIUW010000008">
    <property type="protein sequence ID" value="KAF7820275.1"/>
    <property type="molecule type" value="Genomic_DNA"/>
</dbReference>
<protein>
    <submittedName>
        <fullName evidence="3">Putative oxidoreductase</fullName>
    </submittedName>
</protein>
<organism evidence="3 4">
    <name type="scientific">Senna tora</name>
    <dbReference type="NCBI Taxonomy" id="362788"/>
    <lineage>
        <taxon>Eukaryota</taxon>
        <taxon>Viridiplantae</taxon>
        <taxon>Streptophyta</taxon>
        <taxon>Embryophyta</taxon>
        <taxon>Tracheophyta</taxon>
        <taxon>Spermatophyta</taxon>
        <taxon>Magnoliopsida</taxon>
        <taxon>eudicotyledons</taxon>
        <taxon>Gunneridae</taxon>
        <taxon>Pentapetalae</taxon>
        <taxon>rosids</taxon>
        <taxon>fabids</taxon>
        <taxon>Fabales</taxon>
        <taxon>Fabaceae</taxon>
        <taxon>Caesalpinioideae</taxon>
        <taxon>Cassia clade</taxon>
        <taxon>Senna</taxon>
    </lineage>
</organism>
<evidence type="ECO:0000313" key="4">
    <source>
        <dbReference type="Proteomes" id="UP000634136"/>
    </source>
</evidence>
<sequence length="205" mass="23069">MSYNPGPDFLAHDIRVKPELDGLGALGDLGWYCIRAILWAADYNLPSSVVALPGAILNDDGVILSCTASLHWPDSATTATFHCSFLSYLSFDLTALGTRGSLRLRDLLIPFEEGYGHGRFTEESALDFGEKKEEKRWCPEAKEWKVESEERQEVVMVREFARLVEEVERRGGKAERRWGIVSRKTQLVMDAVKESIEGGYKIVEI</sequence>
<dbReference type="Pfam" id="PF22725">
    <property type="entry name" value="GFO_IDH_MocA_C3"/>
    <property type="match status" value="1"/>
</dbReference>